<dbReference type="PROSITE" id="PS50088">
    <property type="entry name" value="ANK_REPEAT"/>
    <property type="match status" value="2"/>
</dbReference>
<feature type="repeat" description="ANK" evidence="3">
    <location>
        <begin position="65"/>
        <end position="97"/>
    </location>
</feature>
<dbReference type="PROSITE" id="PS50297">
    <property type="entry name" value="ANK_REP_REGION"/>
    <property type="match status" value="1"/>
</dbReference>
<proteinExistence type="predicted"/>
<dbReference type="InterPro" id="IPR011011">
    <property type="entry name" value="Znf_FYVE_PHD"/>
</dbReference>
<comment type="caution">
    <text evidence="5">The sequence shown here is derived from an EMBL/GenBank/DDBJ whole genome shotgun (WGS) entry which is preliminary data.</text>
</comment>
<dbReference type="Pfam" id="PF12796">
    <property type="entry name" value="Ank_2"/>
    <property type="match status" value="1"/>
</dbReference>
<feature type="repeat" description="ANK" evidence="3">
    <location>
        <begin position="32"/>
        <end position="64"/>
    </location>
</feature>
<feature type="compositionally biased region" description="Basic and acidic residues" evidence="4">
    <location>
        <begin position="190"/>
        <end position="214"/>
    </location>
</feature>
<dbReference type="Proteomes" id="UP001178507">
    <property type="component" value="Unassembled WGS sequence"/>
</dbReference>
<sequence>MADVLPEVQAVLKGHGSLQDADRALQGEIDEVLQASLCAAVKASHQQMVQLLLRRKADVNAQDQRGVSALHLAAFEGRQQILRLLLSSRAQPNSQDRQGQTPMFFAATRQTCELLLAHKAEVDICNAKRQTALHFLAHAGLHDAILCLLEVFHVSALDLQDGQGRTPLWYAARSKVASIAGLLQSKRQEIQERNEDHAHPEKVQEAEVPRKDASESATAPVPPAAQAEEAAKTNEEAQVEEAVSQPEPAETEALESTMVPKIHVEKVEATLDAQDAESEPPTPQTKCPEGHDLMAFETPEEGYLCSVCECEFSMGTTLYGCRPCDYDLCRDCVGNVAVHSTGFRKDFVAVFPELQDFSGFGDSGKSLLQGTGEQVDTPSASETDSFLSQQAFADEAQQQIEEENGCLYWQVLLKKSSEDDKYGFAQANGKADFERCLGYKDGNKKSKVPRLEGPQMLVVKRVYPGGLLSRWNDRVPQLEVKPHDRVVAVNDKTTAEGMGTEVHAPRIFLQLMRFPDRFIVALSKENGRRLGFRFERPQGSFAEEVRITEILDEGVLMTYNQHQVSQNRYAFVVLPDMRVDRVNDVWGNAEHIAEELKTATNVELHIRRAEYFSSPSN</sequence>
<dbReference type="SUPFAM" id="SSF57903">
    <property type="entry name" value="FYVE/PHD zinc finger"/>
    <property type="match status" value="1"/>
</dbReference>
<evidence type="ECO:0000313" key="5">
    <source>
        <dbReference type="EMBL" id="CAJ1399258.1"/>
    </source>
</evidence>
<evidence type="ECO:0000256" key="1">
    <source>
        <dbReference type="ARBA" id="ARBA00022737"/>
    </source>
</evidence>
<keyword evidence="6" id="KW-1185">Reference proteome</keyword>
<dbReference type="InterPro" id="IPR050889">
    <property type="entry name" value="Dendritic_Spine_Reg/Scaffold"/>
</dbReference>
<dbReference type="EMBL" id="CAUJNA010003328">
    <property type="protein sequence ID" value="CAJ1399258.1"/>
    <property type="molecule type" value="Genomic_DNA"/>
</dbReference>
<evidence type="ECO:0000256" key="3">
    <source>
        <dbReference type="PROSITE-ProRule" id="PRU00023"/>
    </source>
</evidence>
<evidence type="ECO:0000313" key="6">
    <source>
        <dbReference type="Proteomes" id="UP001178507"/>
    </source>
</evidence>
<evidence type="ECO:0000256" key="2">
    <source>
        <dbReference type="ARBA" id="ARBA00023043"/>
    </source>
</evidence>
<feature type="region of interest" description="Disordered" evidence="4">
    <location>
        <begin position="190"/>
        <end position="253"/>
    </location>
</feature>
<dbReference type="SUPFAM" id="SSF48403">
    <property type="entry name" value="Ankyrin repeat"/>
    <property type="match status" value="1"/>
</dbReference>
<name>A0AA36J432_9DINO</name>
<dbReference type="Gene3D" id="1.25.40.20">
    <property type="entry name" value="Ankyrin repeat-containing domain"/>
    <property type="match status" value="1"/>
</dbReference>
<dbReference type="AlphaFoldDB" id="A0AA36J432"/>
<dbReference type="InterPro" id="IPR002110">
    <property type="entry name" value="Ankyrin_rpt"/>
</dbReference>
<accession>A0AA36J432</accession>
<keyword evidence="1" id="KW-0677">Repeat</keyword>
<organism evidence="5 6">
    <name type="scientific">Effrenium voratum</name>
    <dbReference type="NCBI Taxonomy" id="2562239"/>
    <lineage>
        <taxon>Eukaryota</taxon>
        <taxon>Sar</taxon>
        <taxon>Alveolata</taxon>
        <taxon>Dinophyceae</taxon>
        <taxon>Suessiales</taxon>
        <taxon>Symbiodiniaceae</taxon>
        <taxon>Effrenium</taxon>
    </lineage>
</organism>
<keyword evidence="2 3" id="KW-0040">ANK repeat</keyword>
<dbReference type="SMART" id="SM00248">
    <property type="entry name" value="ANK"/>
    <property type="match status" value="5"/>
</dbReference>
<evidence type="ECO:0000256" key="4">
    <source>
        <dbReference type="SAM" id="MobiDB-lite"/>
    </source>
</evidence>
<protein>
    <submittedName>
        <fullName evidence="5">Uncharacterized protein</fullName>
    </submittedName>
</protein>
<gene>
    <name evidence="5" type="ORF">EVOR1521_LOCUS22823</name>
</gene>
<dbReference type="PANTHER" id="PTHR24166:SF48">
    <property type="entry name" value="PROTEIN VAPYRIN"/>
    <property type="match status" value="1"/>
</dbReference>
<dbReference type="InterPro" id="IPR036770">
    <property type="entry name" value="Ankyrin_rpt-contain_sf"/>
</dbReference>
<dbReference type="PANTHER" id="PTHR24166">
    <property type="entry name" value="ROLLING PEBBLES, ISOFORM B"/>
    <property type="match status" value="1"/>
</dbReference>
<reference evidence="5" key="1">
    <citation type="submission" date="2023-08" db="EMBL/GenBank/DDBJ databases">
        <authorList>
            <person name="Chen Y."/>
            <person name="Shah S."/>
            <person name="Dougan E. K."/>
            <person name="Thang M."/>
            <person name="Chan C."/>
        </authorList>
    </citation>
    <scope>NUCLEOTIDE SEQUENCE</scope>
</reference>